<dbReference type="GO" id="GO:0009401">
    <property type="term" value="P:phosphoenolpyruvate-dependent sugar phosphotransferase system"/>
    <property type="evidence" value="ECO:0007669"/>
    <property type="project" value="InterPro"/>
</dbReference>
<dbReference type="NCBIfam" id="TIGR01419">
    <property type="entry name" value="nitro_reg_IIA"/>
    <property type="match status" value="1"/>
</dbReference>
<dbReference type="EMBL" id="FYDG01000012">
    <property type="protein sequence ID" value="SNB79905.1"/>
    <property type="molecule type" value="Genomic_DNA"/>
</dbReference>
<feature type="domain" description="PTS EIIA type-2" evidence="1">
    <location>
        <begin position="5"/>
        <end position="148"/>
    </location>
</feature>
<dbReference type="Gene3D" id="3.40.930.10">
    <property type="entry name" value="Mannitol-specific EII, Chain A"/>
    <property type="match status" value="1"/>
</dbReference>
<protein>
    <submittedName>
        <fullName evidence="2">PTS IIA-like nitrogen-regulatory protein PtsN</fullName>
    </submittedName>
</protein>
<proteinExistence type="predicted"/>
<evidence type="ECO:0000259" key="1">
    <source>
        <dbReference type="PROSITE" id="PS51094"/>
    </source>
</evidence>
<dbReference type="InterPro" id="IPR006320">
    <property type="entry name" value="PTS_Nitro_regul"/>
</dbReference>
<dbReference type="GO" id="GO:0030295">
    <property type="term" value="F:protein kinase activator activity"/>
    <property type="evidence" value="ECO:0007669"/>
    <property type="project" value="TreeGrafter"/>
</dbReference>
<dbReference type="InterPro" id="IPR051541">
    <property type="entry name" value="PTS_SugarTrans_NitroReg"/>
</dbReference>
<dbReference type="OrthoDB" id="95460at2"/>
<sequence length="155" mass="16738">MPLEQIIVPNAIIPALRVNSKKQALQELSEKAAEISGLPAREIFDAWLQREKLNSTGLGDGIAIPHGRLLTASRIFGLFARLERPIDFESLDNQPVDIIFGLIAPESAGADHLKALATIARVLRNPATVNKIRATREASALYALLTHSGRASDAA</sequence>
<dbReference type="RefSeq" id="WP_088521895.1">
    <property type="nucleotide sequence ID" value="NZ_FYDG01000012.1"/>
</dbReference>
<gene>
    <name evidence="2" type="ORF">SAMN06265338_11228</name>
</gene>
<dbReference type="InterPro" id="IPR002178">
    <property type="entry name" value="PTS_EIIA_type-2_dom"/>
</dbReference>
<dbReference type="InterPro" id="IPR016152">
    <property type="entry name" value="PTrfase/Anion_transptr"/>
</dbReference>
<dbReference type="SUPFAM" id="SSF55804">
    <property type="entry name" value="Phoshotransferase/anion transport protein"/>
    <property type="match status" value="1"/>
</dbReference>
<keyword evidence="3" id="KW-1185">Reference proteome</keyword>
<dbReference type="PANTHER" id="PTHR47738:SF1">
    <property type="entry name" value="NITROGEN REGULATORY PROTEIN"/>
    <property type="match status" value="1"/>
</dbReference>
<dbReference type="CDD" id="cd00211">
    <property type="entry name" value="PTS_IIA_fru"/>
    <property type="match status" value="1"/>
</dbReference>
<accession>A0A212S3W9</accession>
<evidence type="ECO:0000313" key="3">
    <source>
        <dbReference type="Proteomes" id="UP000198418"/>
    </source>
</evidence>
<dbReference type="Pfam" id="PF00359">
    <property type="entry name" value="PTS_EIIA_2"/>
    <property type="match status" value="1"/>
</dbReference>
<dbReference type="PANTHER" id="PTHR47738">
    <property type="entry name" value="PTS SYSTEM FRUCTOSE-LIKE EIIA COMPONENT-RELATED"/>
    <property type="match status" value="1"/>
</dbReference>
<dbReference type="PROSITE" id="PS51094">
    <property type="entry name" value="PTS_EIIA_TYPE_2"/>
    <property type="match status" value="1"/>
</dbReference>
<dbReference type="PROSITE" id="PS00372">
    <property type="entry name" value="PTS_EIIA_TYPE_2_HIS"/>
    <property type="match status" value="1"/>
</dbReference>
<dbReference type="AlphaFoldDB" id="A0A212S3W9"/>
<reference evidence="3" key="1">
    <citation type="submission" date="2017-06" db="EMBL/GenBank/DDBJ databases">
        <authorList>
            <person name="Varghese N."/>
            <person name="Submissions S."/>
        </authorList>
    </citation>
    <scope>NUCLEOTIDE SEQUENCE [LARGE SCALE GENOMIC DNA]</scope>
    <source>
        <strain evidence="3">DSM 137</strain>
    </source>
</reference>
<dbReference type="Proteomes" id="UP000198418">
    <property type="component" value="Unassembled WGS sequence"/>
</dbReference>
<evidence type="ECO:0000313" key="2">
    <source>
        <dbReference type="EMBL" id="SNB79905.1"/>
    </source>
</evidence>
<organism evidence="2 3">
    <name type="scientific">Rhodoblastus acidophilus</name>
    <name type="common">Rhodopseudomonas acidophila</name>
    <dbReference type="NCBI Taxonomy" id="1074"/>
    <lineage>
        <taxon>Bacteria</taxon>
        <taxon>Pseudomonadati</taxon>
        <taxon>Pseudomonadota</taxon>
        <taxon>Alphaproteobacteria</taxon>
        <taxon>Hyphomicrobiales</taxon>
        <taxon>Rhodoblastaceae</taxon>
        <taxon>Rhodoblastus</taxon>
    </lineage>
</organism>
<dbReference type="GO" id="GO:0008982">
    <property type="term" value="F:protein-N(PI)-phosphohistidine-sugar phosphotransferase activity"/>
    <property type="evidence" value="ECO:0007669"/>
    <property type="project" value="InterPro"/>
</dbReference>
<name>A0A212S3W9_RHOAC</name>